<accession>A0A0S1SBA5</accession>
<dbReference type="KEGG" id="prf:PeribacterA2_0450"/>
<accession>A0A0S1SSP3</accession>
<accession>A0A0S1SNI4</accession>
<dbReference type="Proteomes" id="UP000069135">
    <property type="component" value="Chromosome"/>
</dbReference>
<evidence type="ECO:0000313" key="1">
    <source>
        <dbReference type="EMBL" id="ALM13141.1"/>
    </source>
</evidence>
<gene>
    <name evidence="1" type="ORF">PeribacterD1_0450</name>
</gene>
<sequence>MQNRSSSSGRDSVARTVGQTFATLQHLMDLTFVWGSRKLKQVGGEPAEQTKRKGAVALLKRSGRATARFLGTMGDAYYEWYERLKARKMKE</sequence>
<reference evidence="1 2" key="2">
    <citation type="journal article" date="2016" name="PeerJ">
        <title>Analysis of five complete genome sequences for members of the class Peribacteria in the recently recognized Peregrinibacteria bacterial phylum.</title>
        <authorList>
            <person name="Anantharaman K."/>
            <person name="Brown C.T."/>
            <person name="Burstein D."/>
            <person name="Castelle C.J."/>
            <person name="Probst A.J."/>
            <person name="Thomas B.C."/>
            <person name="Williams K.H."/>
            <person name="Banfield J.F."/>
        </authorList>
    </citation>
    <scope>NUCLEOTIDE SEQUENCE [LARGE SCALE GENOMIC DNA]</scope>
    <source>
        <strain evidence="1">RIFOXYD1_FULL_PER-ii_59_16</strain>
    </source>
</reference>
<accession>A0A0S1SKV7</accession>
<organism evidence="1 2">
    <name type="scientific">Candidatus Peribacter riflensis</name>
    <dbReference type="NCBI Taxonomy" id="1735162"/>
    <lineage>
        <taxon>Bacteria</taxon>
        <taxon>Candidatus Peregrinibacteriota</taxon>
        <taxon>Candidatus Peribacteria</taxon>
        <taxon>Candidatus Peribacterales</taxon>
        <taxon>Candidatus Peribacteraceae</taxon>
        <taxon>Candidatus Peribacter</taxon>
    </lineage>
</organism>
<evidence type="ECO:0000313" key="2">
    <source>
        <dbReference type="Proteomes" id="UP000069135"/>
    </source>
</evidence>
<accession>A0A0S1SUK7</accession>
<dbReference type="AlphaFoldDB" id="A0A0S1SSP3"/>
<reference evidence="2" key="1">
    <citation type="submission" date="2015-10" db="EMBL/GenBank/DDBJ databases">
        <title>Analysis of five complete genome sequences for members of the class Peribacteria in the recently recognized Peregrinibacteria bacterial phylum.</title>
        <authorList>
            <person name="Anantharaman K."/>
            <person name="Brown C.T."/>
            <person name="Burstein D."/>
            <person name="Castelle C.J."/>
            <person name="Probst A.J."/>
            <person name="Thomas B.C."/>
            <person name="Williams K.H."/>
            <person name="Banfield J.F."/>
        </authorList>
    </citation>
    <scope>NUCLEOTIDE SEQUENCE [LARGE SCALE GENOMIC DNA]</scope>
</reference>
<dbReference type="EMBL" id="CP013065">
    <property type="protein sequence ID" value="ALM13141.1"/>
    <property type="molecule type" value="Genomic_DNA"/>
</dbReference>
<proteinExistence type="predicted"/>
<protein>
    <submittedName>
        <fullName evidence="1">Uncharacterized protein</fullName>
    </submittedName>
</protein>
<name>A0A0S1SSP3_9BACT</name>
<dbReference type="STRING" id="1735162.PeribacterB2_0449"/>